<dbReference type="SMART" id="SM00355">
    <property type="entry name" value="ZnF_C2H2"/>
    <property type="match status" value="6"/>
</dbReference>
<evidence type="ECO:0000256" key="6">
    <source>
        <dbReference type="SAM" id="MobiDB-lite"/>
    </source>
</evidence>
<evidence type="ECO:0000256" key="2">
    <source>
        <dbReference type="ARBA" id="ARBA00022737"/>
    </source>
</evidence>
<name>A0A4E0RIH0_FASHE</name>
<feature type="compositionally biased region" description="Polar residues" evidence="6">
    <location>
        <begin position="271"/>
        <end position="288"/>
    </location>
</feature>
<dbReference type="GO" id="GO:0008270">
    <property type="term" value="F:zinc ion binding"/>
    <property type="evidence" value="ECO:0007669"/>
    <property type="project" value="UniProtKB-KW"/>
</dbReference>
<feature type="region of interest" description="Disordered" evidence="6">
    <location>
        <begin position="271"/>
        <end position="290"/>
    </location>
</feature>
<keyword evidence="2" id="KW-0677">Repeat</keyword>
<protein>
    <recommendedName>
        <fullName evidence="7">C2H2-type domain-containing protein</fullName>
    </recommendedName>
</protein>
<feature type="region of interest" description="Disordered" evidence="6">
    <location>
        <begin position="157"/>
        <end position="204"/>
    </location>
</feature>
<feature type="domain" description="C2H2-type" evidence="7">
    <location>
        <begin position="464"/>
        <end position="493"/>
    </location>
</feature>
<evidence type="ECO:0000313" key="9">
    <source>
        <dbReference type="Proteomes" id="UP000230066"/>
    </source>
</evidence>
<keyword evidence="9" id="KW-1185">Reference proteome</keyword>
<dbReference type="PROSITE" id="PS50157">
    <property type="entry name" value="ZINC_FINGER_C2H2_2"/>
    <property type="match status" value="6"/>
</dbReference>
<organism evidence="8 9">
    <name type="scientific">Fasciola hepatica</name>
    <name type="common">Liver fluke</name>
    <dbReference type="NCBI Taxonomy" id="6192"/>
    <lineage>
        <taxon>Eukaryota</taxon>
        <taxon>Metazoa</taxon>
        <taxon>Spiralia</taxon>
        <taxon>Lophotrochozoa</taxon>
        <taxon>Platyhelminthes</taxon>
        <taxon>Trematoda</taxon>
        <taxon>Digenea</taxon>
        <taxon>Plagiorchiida</taxon>
        <taxon>Echinostomata</taxon>
        <taxon>Echinostomatoidea</taxon>
        <taxon>Fasciolidae</taxon>
        <taxon>Fasciola</taxon>
    </lineage>
</organism>
<dbReference type="SUPFAM" id="SSF57667">
    <property type="entry name" value="beta-beta-alpha zinc fingers"/>
    <property type="match status" value="3"/>
</dbReference>
<evidence type="ECO:0000313" key="8">
    <source>
        <dbReference type="EMBL" id="THD28659.1"/>
    </source>
</evidence>
<keyword evidence="3 5" id="KW-0863">Zinc-finger</keyword>
<feature type="domain" description="C2H2-type" evidence="7">
    <location>
        <begin position="645"/>
        <end position="672"/>
    </location>
</feature>
<feature type="region of interest" description="Disordered" evidence="6">
    <location>
        <begin position="50"/>
        <end position="95"/>
    </location>
</feature>
<evidence type="ECO:0000256" key="3">
    <source>
        <dbReference type="ARBA" id="ARBA00022771"/>
    </source>
</evidence>
<comment type="caution">
    <text evidence="8">The sequence shown here is derived from an EMBL/GenBank/DDBJ whole genome shotgun (WGS) entry which is preliminary data.</text>
</comment>
<evidence type="ECO:0000256" key="4">
    <source>
        <dbReference type="ARBA" id="ARBA00022833"/>
    </source>
</evidence>
<sequence>MLHRPSLIPDTMKMSFKNSHQKQKVAKPEFNLGVLFCDDEIVIVEPTDPDEDRLKQQQQQQQQQQKETSLRRISDPQVDSCCLEDSSSSVSDSIEQNNDTVLTINADSLQEKTVTTTVTATHPGSDTANYAMTNALQSALNLASALAVSKHLHTVSHESFPTSCSQSTGSTDIKNLEGMSHPSIQRTATDPKHPPSKLADPSAGQSTLKVSLPIGNLNIILPALLSSDSITLDLATNLLLSISRTNIDQIVNASTNVSDLDRVVSLQVMGSKSKQPQEKPSMTDTVSFNDKRPTKITDRKRRLNCPVASCPLTFSNKFNLTEHIRTHTGERPFVCSVTACAAAFKRHRSLREHMKVHNADETVPPTVTCHRPSSQFTNQFGPHPLPENNSCLLSGCQNFPLAYTTDTFRTTQADPVVIGEHNKPTRTEEEDFDMHKKGIKEDSSTSSMKDASFCTSRPDSPLRFPCPNNDCGKVFLKANKLREHARIHTGERPYACPHPGCVATFSRAYGVRRHIQSHTLGLRNPIRWSRLAADLHDMVECRDGAAAQHHDIMLPVLMPNDQAVQSTLENILNSAVETDLSSTHNPPTIAPKIQGTLSFRPIAPLPSGPGILRPHSCPFKDCTKTFAKMYQLRDHIWGHTGRRPFACNYCYSSFVRLYDLRRHEKIHFRATAARCDPADCNTVS</sequence>
<dbReference type="PANTHER" id="PTHR23235">
    <property type="entry name" value="KRUEPPEL-LIKE TRANSCRIPTION FACTOR"/>
    <property type="match status" value="1"/>
</dbReference>
<keyword evidence="4" id="KW-0862">Zinc</keyword>
<dbReference type="GO" id="GO:0000981">
    <property type="term" value="F:DNA-binding transcription factor activity, RNA polymerase II-specific"/>
    <property type="evidence" value="ECO:0007669"/>
    <property type="project" value="TreeGrafter"/>
</dbReference>
<dbReference type="FunFam" id="3.30.160.60:FF:000100">
    <property type="entry name" value="Zinc finger 45-like"/>
    <property type="match status" value="1"/>
</dbReference>
<accession>A0A4E0RIH0</accession>
<reference evidence="8" key="1">
    <citation type="submission" date="2019-03" db="EMBL/GenBank/DDBJ databases">
        <title>Improved annotation for the trematode Fasciola hepatica.</title>
        <authorList>
            <person name="Choi Y.-J."/>
            <person name="Martin J."/>
            <person name="Mitreva M."/>
        </authorList>
    </citation>
    <scope>NUCLEOTIDE SEQUENCE [LARGE SCALE GENOMIC DNA]</scope>
</reference>
<dbReference type="Proteomes" id="UP000230066">
    <property type="component" value="Unassembled WGS sequence"/>
</dbReference>
<gene>
    <name evidence="8" type="ORF">D915_000557</name>
</gene>
<dbReference type="GO" id="GO:0000978">
    <property type="term" value="F:RNA polymerase II cis-regulatory region sequence-specific DNA binding"/>
    <property type="evidence" value="ECO:0007669"/>
    <property type="project" value="TreeGrafter"/>
</dbReference>
<feature type="compositionally biased region" description="Low complexity" evidence="6">
    <location>
        <begin position="56"/>
        <end position="65"/>
    </location>
</feature>
<dbReference type="AlphaFoldDB" id="A0A4E0RIH0"/>
<evidence type="ECO:0000259" key="7">
    <source>
        <dbReference type="PROSITE" id="PS50157"/>
    </source>
</evidence>
<dbReference type="InterPro" id="IPR036236">
    <property type="entry name" value="Znf_C2H2_sf"/>
</dbReference>
<dbReference type="Gene3D" id="3.30.160.60">
    <property type="entry name" value="Classic Zinc Finger"/>
    <property type="match status" value="6"/>
</dbReference>
<feature type="domain" description="C2H2-type" evidence="7">
    <location>
        <begin position="333"/>
        <end position="362"/>
    </location>
</feature>
<feature type="domain" description="C2H2-type" evidence="7">
    <location>
        <begin position="615"/>
        <end position="644"/>
    </location>
</feature>
<dbReference type="PANTHER" id="PTHR23235:SF120">
    <property type="entry name" value="KRUPPEL-LIKE FACTOR 15"/>
    <property type="match status" value="1"/>
</dbReference>
<dbReference type="PROSITE" id="PS00028">
    <property type="entry name" value="ZINC_FINGER_C2H2_1"/>
    <property type="match status" value="6"/>
</dbReference>
<feature type="compositionally biased region" description="Polar residues" evidence="6">
    <location>
        <begin position="157"/>
        <end position="173"/>
    </location>
</feature>
<dbReference type="Pfam" id="PF00096">
    <property type="entry name" value="zf-C2H2"/>
    <property type="match status" value="2"/>
</dbReference>
<proteinExistence type="predicted"/>
<evidence type="ECO:0000256" key="5">
    <source>
        <dbReference type="PROSITE-ProRule" id="PRU00042"/>
    </source>
</evidence>
<dbReference type="FunFam" id="3.30.160.60:FF:002343">
    <property type="entry name" value="Zinc finger protein 33A"/>
    <property type="match status" value="1"/>
</dbReference>
<feature type="domain" description="C2H2-type" evidence="7">
    <location>
        <begin position="303"/>
        <end position="332"/>
    </location>
</feature>
<dbReference type="EMBL" id="JXXN02000101">
    <property type="protein sequence ID" value="THD28659.1"/>
    <property type="molecule type" value="Genomic_DNA"/>
</dbReference>
<keyword evidence="1" id="KW-0479">Metal-binding</keyword>
<feature type="domain" description="C2H2-type" evidence="7">
    <location>
        <begin position="494"/>
        <end position="519"/>
    </location>
</feature>
<feature type="compositionally biased region" description="Low complexity" evidence="6">
    <location>
        <begin position="78"/>
        <end position="93"/>
    </location>
</feature>
<dbReference type="InterPro" id="IPR013087">
    <property type="entry name" value="Znf_C2H2_type"/>
</dbReference>
<evidence type="ECO:0000256" key="1">
    <source>
        <dbReference type="ARBA" id="ARBA00022723"/>
    </source>
</evidence>